<reference evidence="4 5" key="1">
    <citation type="journal article" date="2016" name="Nat. Commun.">
        <title>Thousands of microbial genomes shed light on interconnected biogeochemical processes in an aquifer system.</title>
        <authorList>
            <person name="Anantharaman K."/>
            <person name="Brown C.T."/>
            <person name="Hug L.A."/>
            <person name="Sharon I."/>
            <person name="Castelle C.J."/>
            <person name="Probst A.J."/>
            <person name="Thomas B.C."/>
            <person name="Singh A."/>
            <person name="Wilkins M.J."/>
            <person name="Karaoz U."/>
            <person name="Brodie E.L."/>
            <person name="Williams K.H."/>
            <person name="Hubbard S.S."/>
            <person name="Banfield J.F."/>
        </authorList>
    </citation>
    <scope>NUCLEOTIDE SEQUENCE [LARGE SCALE GENOMIC DNA]</scope>
</reference>
<dbReference type="Gene3D" id="3.40.1190.20">
    <property type="match status" value="1"/>
</dbReference>
<keyword evidence="2" id="KW-0418">Kinase</keyword>
<protein>
    <recommendedName>
        <fullName evidence="3">Carbohydrate kinase PfkB domain-containing protein</fullName>
    </recommendedName>
</protein>
<keyword evidence="1" id="KW-0808">Transferase</keyword>
<evidence type="ECO:0000256" key="2">
    <source>
        <dbReference type="ARBA" id="ARBA00022777"/>
    </source>
</evidence>
<proteinExistence type="predicted"/>
<dbReference type="STRING" id="1802126.A3B25_02305"/>
<comment type="caution">
    <text evidence="4">The sequence shown here is derived from an EMBL/GenBank/DDBJ whole genome shotgun (WGS) entry which is preliminary data.</text>
</comment>
<name>A0A1G2GTF0_9BACT</name>
<dbReference type="AlphaFoldDB" id="A0A1G2GTF0"/>
<gene>
    <name evidence="4" type="ORF">A3B25_02305</name>
</gene>
<accession>A0A1G2GTF0</accession>
<sequence>MFDVITIGSATRDAFFEVDFKTIPWPKTPSKKAYALPLGEKLEVKSTLFTIGGNSANASVTFSRQGLKTACVAKVGCDVSGEEIRRRLVREGVDARYMSCTDKAPTAYSVLLTQGGERTIIGYHGASDLFSIKDVELKDLAARWWYISLAGESHNMFPALMKYAKKNNISVAFNPSGHHLRHKRNDIIRFLKDISFFVLNDEEAALLTGIPWKRSREVFKKLDQWTPGILAVTSGRDGAVISDGKNIYRAGIFKEKKLADRTGAGDAFGSGFVAGLLQRQKSNVKSQKFAKEDICYAVRLASANSTANVEKYGATEGTLTAREFKNPRWGRFKISIEKITR</sequence>
<evidence type="ECO:0000256" key="1">
    <source>
        <dbReference type="ARBA" id="ARBA00022679"/>
    </source>
</evidence>
<evidence type="ECO:0000259" key="3">
    <source>
        <dbReference type="Pfam" id="PF00294"/>
    </source>
</evidence>
<feature type="domain" description="Carbohydrate kinase PfkB" evidence="3">
    <location>
        <begin position="39"/>
        <end position="317"/>
    </location>
</feature>
<dbReference type="Pfam" id="PF00294">
    <property type="entry name" value="PfkB"/>
    <property type="match status" value="1"/>
</dbReference>
<dbReference type="InterPro" id="IPR029056">
    <property type="entry name" value="Ribokinase-like"/>
</dbReference>
<organism evidence="4 5">
    <name type="scientific">Candidatus Ryanbacteria bacterium RIFCSPLOWO2_01_FULL_48_26</name>
    <dbReference type="NCBI Taxonomy" id="1802126"/>
    <lineage>
        <taxon>Bacteria</taxon>
        <taxon>Candidatus Ryaniibacteriota</taxon>
    </lineage>
</organism>
<dbReference type="SUPFAM" id="SSF53613">
    <property type="entry name" value="Ribokinase-like"/>
    <property type="match status" value="1"/>
</dbReference>
<dbReference type="InterPro" id="IPR011611">
    <property type="entry name" value="PfkB_dom"/>
</dbReference>
<dbReference type="Proteomes" id="UP000179106">
    <property type="component" value="Unassembled WGS sequence"/>
</dbReference>
<dbReference type="PANTHER" id="PTHR10584:SF166">
    <property type="entry name" value="RIBOKINASE"/>
    <property type="match status" value="1"/>
</dbReference>
<evidence type="ECO:0000313" key="4">
    <source>
        <dbReference type="EMBL" id="OGZ53497.1"/>
    </source>
</evidence>
<dbReference type="EMBL" id="MHNW01000016">
    <property type="protein sequence ID" value="OGZ53497.1"/>
    <property type="molecule type" value="Genomic_DNA"/>
</dbReference>
<dbReference type="GO" id="GO:0016301">
    <property type="term" value="F:kinase activity"/>
    <property type="evidence" value="ECO:0007669"/>
    <property type="project" value="UniProtKB-KW"/>
</dbReference>
<dbReference type="PANTHER" id="PTHR10584">
    <property type="entry name" value="SUGAR KINASE"/>
    <property type="match status" value="1"/>
</dbReference>
<evidence type="ECO:0000313" key="5">
    <source>
        <dbReference type="Proteomes" id="UP000179106"/>
    </source>
</evidence>